<evidence type="ECO:0000313" key="2">
    <source>
        <dbReference type="Proteomes" id="UP000226192"/>
    </source>
</evidence>
<reference evidence="1 2" key="1">
    <citation type="submission" date="2017-06" db="EMBL/GenBank/DDBJ databases">
        <title>Ant-infecting Ophiocordyceps genomes reveal a high diversity of potential behavioral manipulation genes and a possible major role for enterotoxins.</title>
        <authorList>
            <person name="De Bekker C."/>
            <person name="Evans H.C."/>
            <person name="Brachmann A."/>
            <person name="Hughes D.P."/>
        </authorList>
    </citation>
    <scope>NUCLEOTIDE SEQUENCE [LARGE SCALE GENOMIC DNA]</scope>
    <source>
        <strain evidence="1 2">Map64</strain>
    </source>
</reference>
<proteinExistence type="predicted"/>
<dbReference type="EMBL" id="NJET01000010">
    <property type="protein sequence ID" value="PHH66134.1"/>
    <property type="molecule type" value="Genomic_DNA"/>
</dbReference>
<dbReference type="OrthoDB" id="5203703at2759"/>
<accession>A0A2C5YGM2</accession>
<protein>
    <submittedName>
        <fullName evidence="1">Uncharacterized protein</fullName>
    </submittedName>
</protein>
<organism evidence="1 2">
    <name type="scientific">Ophiocordyceps australis</name>
    <dbReference type="NCBI Taxonomy" id="1399860"/>
    <lineage>
        <taxon>Eukaryota</taxon>
        <taxon>Fungi</taxon>
        <taxon>Dikarya</taxon>
        <taxon>Ascomycota</taxon>
        <taxon>Pezizomycotina</taxon>
        <taxon>Sordariomycetes</taxon>
        <taxon>Hypocreomycetidae</taxon>
        <taxon>Hypocreales</taxon>
        <taxon>Ophiocordycipitaceae</taxon>
        <taxon>Ophiocordyceps</taxon>
    </lineage>
</organism>
<comment type="caution">
    <text evidence="1">The sequence shown here is derived from an EMBL/GenBank/DDBJ whole genome shotgun (WGS) entry which is preliminary data.</text>
</comment>
<name>A0A2C5YGM2_9HYPO</name>
<sequence length="126" mass="14233">MAKPDCLPKYELPVLRDANISADLSYTMISGLNSSAGFAKCCHPSPVKLALGCYEWCEYPQKYYPKEKTEDMMKDVDLLFAQCLANQTHGGNVTRQVHFAGADQRPSVGCKILFYWLLFLVMWVSL</sequence>
<keyword evidence="2" id="KW-1185">Reference proteome</keyword>
<evidence type="ECO:0000313" key="1">
    <source>
        <dbReference type="EMBL" id="PHH66134.1"/>
    </source>
</evidence>
<dbReference type="AlphaFoldDB" id="A0A2C5YGM2"/>
<dbReference type="Proteomes" id="UP000226192">
    <property type="component" value="Unassembled WGS sequence"/>
</dbReference>
<gene>
    <name evidence="1" type="ORF">CDD81_197</name>
</gene>